<reference evidence="4" key="2">
    <citation type="submission" date="2012-11" db="EMBL/GenBank/DDBJ databases">
        <authorList>
            <person name="Kuo A."/>
            <person name="Curtis B.A."/>
            <person name="Tanifuji G."/>
            <person name="Burki F."/>
            <person name="Gruber A."/>
            <person name="Irimia M."/>
            <person name="Maruyama S."/>
            <person name="Arias M.C."/>
            <person name="Ball S.G."/>
            <person name="Gile G.H."/>
            <person name="Hirakawa Y."/>
            <person name="Hopkins J.F."/>
            <person name="Rensing S.A."/>
            <person name="Schmutz J."/>
            <person name="Symeonidi A."/>
            <person name="Elias M."/>
            <person name="Eveleigh R.J."/>
            <person name="Herman E.K."/>
            <person name="Klute M.J."/>
            <person name="Nakayama T."/>
            <person name="Obornik M."/>
            <person name="Reyes-Prieto A."/>
            <person name="Armbrust E.V."/>
            <person name="Aves S.J."/>
            <person name="Beiko R.G."/>
            <person name="Coutinho P."/>
            <person name="Dacks J.B."/>
            <person name="Durnford D.G."/>
            <person name="Fast N.M."/>
            <person name="Green B.R."/>
            <person name="Grisdale C."/>
            <person name="Hempe F."/>
            <person name="Henrissat B."/>
            <person name="Hoppner M.P."/>
            <person name="Ishida K.-I."/>
            <person name="Kim E."/>
            <person name="Koreny L."/>
            <person name="Kroth P.G."/>
            <person name="Liu Y."/>
            <person name="Malik S.-B."/>
            <person name="Maier U.G."/>
            <person name="McRose D."/>
            <person name="Mock T."/>
            <person name="Neilson J.A."/>
            <person name="Onodera N.T."/>
            <person name="Poole A.M."/>
            <person name="Pritham E.J."/>
            <person name="Richards T.A."/>
            <person name="Rocap G."/>
            <person name="Roy S.W."/>
            <person name="Sarai C."/>
            <person name="Schaack S."/>
            <person name="Shirato S."/>
            <person name="Slamovits C.H."/>
            <person name="Spencer D.F."/>
            <person name="Suzuki S."/>
            <person name="Worden A.Z."/>
            <person name="Zauner S."/>
            <person name="Barry K."/>
            <person name="Bell C."/>
            <person name="Bharti A.K."/>
            <person name="Crow J.A."/>
            <person name="Grimwood J."/>
            <person name="Kramer R."/>
            <person name="Lindquist E."/>
            <person name="Lucas S."/>
            <person name="Salamov A."/>
            <person name="McFadden G.I."/>
            <person name="Lane C.E."/>
            <person name="Keeling P.J."/>
            <person name="Gray M.W."/>
            <person name="Grigoriev I.V."/>
            <person name="Archibald J.M."/>
        </authorList>
    </citation>
    <scope>NUCLEOTIDE SEQUENCE</scope>
    <source>
        <strain evidence="4">CCMP2712</strain>
    </source>
</reference>
<dbReference type="EnsemblProtists" id="EKX32818">
    <property type="protein sequence ID" value="EKX32818"/>
    <property type="gene ID" value="GUITHDRAFT_44340"/>
</dbReference>
<protein>
    <recommendedName>
        <fullName evidence="1">Guanylate cyclase domain-containing protein</fullName>
    </recommendedName>
</protein>
<organism evidence="2">
    <name type="scientific">Guillardia theta (strain CCMP2712)</name>
    <name type="common">Cryptophyte</name>
    <dbReference type="NCBI Taxonomy" id="905079"/>
    <lineage>
        <taxon>Eukaryota</taxon>
        <taxon>Cryptophyceae</taxon>
        <taxon>Pyrenomonadales</taxon>
        <taxon>Geminigeraceae</taxon>
        <taxon>Guillardia</taxon>
    </lineage>
</organism>
<dbReference type="Proteomes" id="UP000011087">
    <property type="component" value="Unassembled WGS sequence"/>
</dbReference>
<dbReference type="EMBL" id="JH993170">
    <property type="protein sequence ID" value="EKX32818.1"/>
    <property type="molecule type" value="Genomic_DNA"/>
</dbReference>
<dbReference type="STRING" id="905079.L1I9D1"/>
<dbReference type="PaxDb" id="55529-EKX32818"/>
<dbReference type="InterPro" id="IPR029787">
    <property type="entry name" value="Nucleotide_cyclase"/>
</dbReference>
<dbReference type="OrthoDB" id="354346at2759"/>
<dbReference type="PROSITE" id="PS50125">
    <property type="entry name" value="GUANYLATE_CYCLASE_2"/>
    <property type="match status" value="1"/>
</dbReference>
<dbReference type="Pfam" id="PF00211">
    <property type="entry name" value="Guanylate_cyc"/>
    <property type="match status" value="1"/>
</dbReference>
<accession>L1I9D1</accession>
<dbReference type="CDD" id="cd07302">
    <property type="entry name" value="CHD"/>
    <property type="match status" value="1"/>
</dbReference>
<dbReference type="PANTHER" id="PTHR45655">
    <property type="entry name" value="GUANYLATE CYCLASE SOLUBLE SUBUNIT BETA-2"/>
    <property type="match status" value="1"/>
</dbReference>
<evidence type="ECO:0000313" key="4">
    <source>
        <dbReference type="Proteomes" id="UP000011087"/>
    </source>
</evidence>
<dbReference type="Gene3D" id="3.30.70.1230">
    <property type="entry name" value="Nucleotide cyclase"/>
    <property type="match status" value="1"/>
</dbReference>
<dbReference type="GO" id="GO:0008074">
    <property type="term" value="C:guanylate cyclase complex, soluble"/>
    <property type="evidence" value="ECO:0007669"/>
    <property type="project" value="TreeGrafter"/>
</dbReference>
<dbReference type="RefSeq" id="XP_005819798.1">
    <property type="nucleotide sequence ID" value="XM_005819741.1"/>
</dbReference>
<name>L1I9D1_GUITC</name>
<evidence type="ECO:0000313" key="3">
    <source>
        <dbReference type="EnsemblProtists" id="EKX32818"/>
    </source>
</evidence>
<dbReference type="GO" id="GO:0004383">
    <property type="term" value="F:guanylate cyclase activity"/>
    <property type="evidence" value="ECO:0007669"/>
    <property type="project" value="TreeGrafter"/>
</dbReference>
<dbReference type="GO" id="GO:0019934">
    <property type="term" value="P:cGMP-mediated signaling"/>
    <property type="evidence" value="ECO:0007669"/>
    <property type="project" value="TreeGrafter"/>
</dbReference>
<dbReference type="SMART" id="SM00044">
    <property type="entry name" value="CYCc"/>
    <property type="match status" value="1"/>
</dbReference>
<sequence>AAVLYLDLCNYTELSSKMEVMQLAMLVHSVFSRFDSAVQTRQLFKMDTIGDAYVCACWVDGESEREVCQRMVALASDMIDIVEQAGLDFHVPLACRIGIAMGSCLAGTVGLLQPRYQLMGEAVEEAHRLESTARQQGINISDEVGRVLR</sequence>
<gene>
    <name evidence="2" type="ORF">GUITHDRAFT_44340</name>
</gene>
<feature type="non-terminal residue" evidence="2">
    <location>
        <position position="1"/>
    </location>
</feature>
<dbReference type="AlphaFoldDB" id="L1I9D1"/>
<feature type="non-terminal residue" evidence="2">
    <location>
        <position position="149"/>
    </location>
</feature>
<proteinExistence type="predicted"/>
<dbReference type="GO" id="GO:0070482">
    <property type="term" value="P:response to oxygen levels"/>
    <property type="evidence" value="ECO:0007669"/>
    <property type="project" value="TreeGrafter"/>
</dbReference>
<feature type="domain" description="Guanylate cyclase" evidence="1">
    <location>
        <begin position="2"/>
        <end position="130"/>
    </location>
</feature>
<dbReference type="PANTHER" id="PTHR45655:SF13">
    <property type="entry name" value="SOLUBLE GUANYLATE CYCLASE GCY-32-RELATED"/>
    <property type="match status" value="1"/>
</dbReference>
<evidence type="ECO:0000259" key="1">
    <source>
        <dbReference type="PROSITE" id="PS50125"/>
    </source>
</evidence>
<dbReference type="InterPro" id="IPR001054">
    <property type="entry name" value="A/G_cyclase"/>
</dbReference>
<dbReference type="SUPFAM" id="SSF55073">
    <property type="entry name" value="Nucleotide cyclase"/>
    <property type="match status" value="1"/>
</dbReference>
<reference evidence="2 4" key="1">
    <citation type="journal article" date="2012" name="Nature">
        <title>Algal genomes reveal evolutionary mosaicism and the fate of nucleomorphs.</title>
        <authorList>
            <consortium name="DOE Joint Genome Institute"/>
            <person name="Curtis B.A."/>
            <person name="Tanifuji G."/>
            <person name="Burki F."/>
            <person name="Gruber A."/>
            <person name="Irimia M."/>
            <person name="Maruyama S."/>
            <person name="Arias M.C."/>
            <person name="Ball S.G."/>
            <person name="Gile G.H."/>
            <person name="Hirakawa Y."/>
            <person name="Hopkins J.F."/>
            <person name="Kuo A."/>
            <person name="Rensing S.A."/>
            <person name="Schmutz J."/>
            <person name="Symeonidi A."/>
            <person name="Elias M."/>
            <person name="Eveleigh R.J."/>
            <person name="Herman E.K."/>
            <person name="Klute M.J."/>
            <person name="Nakayama T."/>
            <person name="Obornik M."/>
            <person name="Reyes-Prieto A."/>
            <person name="Armbrust E.V."/>
            <person name="Aves S.J."/>
            <person name="Beiko R.G."/>
            <person name="Coutinho P."/>
            <person name="Dacks J.B."/>
            <person name="Durnford D.G."/>
            <person name="Fast N.M."/>
            <person name="Green B.R."/>
            <person name="Grisdale C.J."/>
            <person name="Hempel F."/>
            <person name="Henrissat B."/>
            <person name="Hoppner M.P."/>
            <person name="Ishida K."/>
            <person name="Kim E."/>
            <person name="Koreny L."/>
            <person name="Kroth P.G."/>
            <person name="Liu Y."/>
            <person name="Malik S.B."/>
            <person name="Maier U.G."/>
            <person name="McRose D."/>
            <person name="Mock T."/>
            <person name="Neilson J.A."/>
            <person name="Onodera N.T."/>
            <person name="Poole A.M."/>
            <person name="Pritham E.J."/>
            <person name="Richards T.A."/>
            <person name="Rocap G."/>
            <person name="Roy S.W."/>
            <person name="Sarai C."/>
            <person name="Schaack S."/>
            <person name="Shirato S."/>
            <person name="Slamovits C.H."/>
            <person name="Spencer D.F."/>
            <person name="Suzuki S."/>
            <person name="Worden A.Z."/>
            <person name="Zauner S."/>
            <person name="Barry K."/>
            <person name="Bell C."/>
            <person name="Bharti A.K."/>
            <person name="Crow J.A."/>
            <person name="Grimwood J."/>
            <person name="Kramer R."/>
            <person name="Lindquist E."/>
            <person name="Lucas S."/>
            <person name="Salamov A."/>
            <person name="McFadden G.I."/>
            <person name="Lane C.E."/>
            <person name="Keeling P.J."/>
            <person name="Gray M.W."/>
            <person name="Grigoriev I.V."/>
            <person name="Archibald J.M."/>
        </authorList>
    </citation>
    <scope>NUCLEOTIDE SEQUENCE</scope>
    <source>
        <strain evidence="2 4">CCMP2712</strain>
    </source>
</reference>
<dbReference type="GeneID" id="17289539"/>
<keyword evidence="4" id="KW-1185">Reference proteome</keyword>
<evidence type="ECO:0000313" key="2">
    <source>
        <dbReference type="EMBL" id="EKX32818.1"/>
    </source>
</evidence>
<dbReference type="KEGG" id="gtt:GUITHDRAFT_44340"/>
<dbReference type="eggNOG" id="KOG1023">
    <property type="taxonomic scope" value="Eukaryota"/>
</dbReference>
<reference evidence="3" key="3">
    <citation type="submission" date="2015-06" db="UniProtKB">
        <authorList>
            <consortium name="EnsemblProtists"/>
        </authorList>
    </citation>
    <scope>IDENTIFICATION</scope>
</reference>
<dbReference type="HOGENOM" id="CLU_001072_6_5_1"/>